<accession>A0A3D9CM46</accession>
<dbReference type="InterPro" id="IPR018060">
    <property type="entry name" value="HTH_AraC"/>
</dbReference>
<proteinExistence type="predicted"/>
<dbReference type="InterPro" id="IPR046532">
    <property type="entry name" value="DUF6597"/>
</dbReference>
<comment type="caution">
    <text evidence="2">The sequence shown here is derived from an EMBL/GenBank/DDBJ whole genome shotgun (WGS) entry which is preliminary data.</text>
</comment>
<dbReference type="Proteomes" id="UP000256769">
    <property type="component" value="Unassembled WGS sequence"/>
</dbReference>
<dbReference type="EMBL" id="QNUE01000007">
    <property type="protein sequence ID" value="REC66856.1"/>
    <property type="molecule type" value="Genomic_DNA"/>
</dbReference>
<feature type="domain" description="HTH araC/xylS-type" evidence="1">
    <location>
        <begin position="153"/>
        <end position="253"/>
    </location>
</feature>
<organism evidence="2 3">
    <name type="scientific">Chryseobacterium flavum</name>
    <dbReference type="NCBI Taxonomy" id="415851"/>
    <lineage>
        <taxon>Bacteria</taxon>
        <taxon>Pseudomonadati</taxon>
        <taxon>Bacteroidota</taxon>
        <taxon>Flavobacteriia</taxon>
        <taxon>Flavobacteriales</taxon>
        <taxon>Weeksellaceae</taxon>
        <taxon>Chryseobacterium group</taxon>
        <taxon>Chryseobacterium</taxon>
    </lineage>
</organism>
<protein>
    <recommendedName>
        <fullName evidence="1">HTH araC/xylS-type domain-containing protein</fullName>
    </recommendedName>
</protein>
<dbReference type="GO" id="GO:0043565">
    <property type="term" value="F:sequence-specific DNA binding"/>
    <property type="evidence" value="ECO:0007669"/>
    <property type="project" value="InterPro"/>
</dbReference>
<name>A0A3D9CM46_9FLAO</name>
<evidence type="ECO:0000313" key="2">
    <source>
        <dbReference type="EMBL" id="REC66856.1"/>
    </source>
</evidence>
<dbReference type="AlphaFoldDB" id="A0A3D9CM46"/>
<dbReference type="PROSITE" id="PS01124">
    <property type="entry name" value="HTH_ARAC_FAMILY_2"/>
    <property type="match status" value="1"/>
</dbReference>
<sequence length="264" mass="30886">MQYYPIPENLIPYVESIWSFESPNHMDYGEQAAIIPSGRWILIWNYIGEYQHVIQNQSFYHSRYDLHLVGQHTTKILLKGDVPVSSIGISFKPYGYYSMGGNDLPNYINKVVSISKKKLDGTEALTSFSGNIQESVTELTKLLEERINYKPDNRVVQICDQINAHKGCILIKDLFADMDISQRQLNKLFKSQTGITPKQYASIIRFQEIYNLYVRNSQSENKHELYDLFYDESHFLLSFRKILRLRPNIFLRKPNKLGNEFIKK</sequence>
<gene>
    <name evidence="2" type="ORF">DRF59_11145</name>
</gene>
<dbReference type="Pfam" id="PF20240">
    <property type="entry name" value="DUF6597"/>
    <property type="match status" value="1"/>
</dbReference>
<evidence type="ECO:0000313" key="3">
    <source>
        <dbReference type="Proteomes" id="UP000256769"/>
    </source>
</evidence>
<dbReference type="Gene3D" id="1.10.10.60">
    <property type="entry name" value="Homeodomain-like"/>
    <property type="match status" value="1"/>
</dbReference>
<keyword evidence="3" id="KW-1185">Reference proteome</keyword>
<dbReference type="RefSeq" id="WP_115959660.1">
    <property type="nucleotide sequence ID" value="NZ_CBCRVL010000032.1"/>
</dbReference>
<evidence type="ECO:0000259" key="1">
    <source>
        <dbReference type="PROSITE" id="PS01124"/>
    </source>
</evidence>
<dbReference type="GO" id="GO:0003700">
    <property type="term" value="F:DNA-binding transcription factor activity"/>
    <property type="evidence" value="ECO:0007669"/>
    <property type="project" value="InterPro"/>
</dbReference>
<reference evidence="2 3" key="1">
    <citation type="journal article" date="2007" name="Int. J. Syst. Evol. Microbiol.">
        <title>Chryseobacterium flavum sp. nov., isolated from polluted soil.</title>
        <authorList>
            <person name="Zhou Y."/>
            <person name="Dong J."/>
            <person name="Wang X."/>
            <person name="Huang X."/>
            <person name="Zhang K.Y."/>
            <person name="Zhang Y.Q."/>
            <person name="Guo Y.F."/>
            <person name="Lai R."/>
            <person name="Li W.J."/>
        </authorList>
    </citation>
    <scope>NUCLEOTIDE SEQUENCE [LARGE SCALE GENOMIC DNA]</scope>
    <source>
        <strain evidence="2 3">KCTC 12877</strain>
    </source>
</reference>